<feature type="transmembrane region" description="Helical" evidence="1">
    <location>
        <begin position="63"/>
        <end position="83"/>
    </location>
</feature>
<name>A0A7X1ZB22_9LACT</name>
<comment type="caution">
    <text evidence="2">The sequence shown here is derived from an EMBL/GenBank/DDBJ whole genome shotgun (WGS) entry which is preliminary data.</text>
</comment>
<proteinExistence type="predicted"/>
<sequence length="213" mass="23527">MENQNPQIKNWIFSFIFAFILPVIAYGILKGFRVSDTVSLGVATAFPVLLTLGTGIKKRKINPIGLVAICGFLISIVAVYLTHGNDLAFKLWHPILTGTIGIVFLFSSAINRPIMGVLLKNKHVISVSTDRNESEDLPDEKREMDRFLMSFTLFMGAIFALHALATIMLAFLVGTTSFVLLSKGIDILAILLLIVGIYFINKKFSEDESDTKA</sequence>
<protein>
    <submittedName>
        <fullName evidence="2">Uncharacterized protein</fullName>
    </submittedName>
</protein>
<dbReference type="OrthoDB" id="2990070at2"/>
<reference evidence="2 3" key="1">
    <citation type="submission" date="2019-10" db="EMBL/GenBank/DDBJ databases">
        <authorList>
            <person name="Dong K."/>
        </authorList>
    </citation>
    <scope>NUCLEOTIDE SEQUENCE [LARGE SCALE GENOMIC DNA]</scope>
    <source>
        <strain evidence="2 3">DSM 28960</strain>
    </source>
</reference>
<dbReference type="EMBL" id="WITJ01000011">
    <property type="protein sequence ID" value="MQW40007.1"/>
    <property type="molecule type" value="Genomic_DNA"/>
</dbReference>
<keyword evidence="3" id="KW-1185">Reference proteome</keyword>
<evidence type="ECO:0000256" key="1">
    <source>
        <dbReference type="SAM" id="Phobius"/>
    </source>
</evidence>
<dbReference type="AlphaFoldDB" id="A0A7X1ZB22"/>
<gene>
    <name evidence="2" type="ORF">GHI93_08710</name>
</gene>
<keyword evidence="1" id="KW-0472">Membrane</keyword>
<feature type="transmembrane region" description="Helical" evidence="1">
    <location>
        <begin position="38"/>
        <end position="56"/>
    </location>
</feature>
<organism evidence="2 3">
    <name type="scientific">Lactococcus hircilactis</name>
    <dbReference type="NCBI Taxonomy" id="1494462"/>
    <lineage>
        <taxon>Bacteria</taxon>
        <taxon>Bacillati</taxon>
        <taxon>Bacillota</taxon>
        <taxon>Bacilli</taxon>
        <taxon>Lactobacillales</taxon>
        <taxon>Streptococcaceae</taxon>
        <taxon>Lactococcus</taxon>
    </lineage>
</organism>
<dbReference type="Proteomes" id="UP000439550">
    <property type="component" value="Unassembled WGS sequence"/>
</dbReference>
<keyword evidence="1" id="KW-0812">Transmembrane</keyword>
<evidence type="ECO:0000313" key="3">
    <source>
        <dbReference type="Proteomes" id="UP000439550"/>
    </source>
</evidence>
<keyword evidence="1" id="KW-1133">Transmembrane helix</keyword>
<evidence type="ECO:0000313" key="2">
    <source>
        <dbReference type="EMBL" id="MQW40007.1"/>
    </source>
</evidence>
<feature type="transmembrane region" description="Helical" evidence="1">
    <location>
        <begin position="89"/>
        <end position="110"/>
    </location>
</feature>
<dbReference type="NCBIfam" id="NF041646">
    <property type="entry name" value="VC0807_fam"/>
    <property type="match status" value="1"/>
</dbReference>
<accession>A0A7X1ZB22</accession>
<feature type="transmembrane region" description="Helical" evidence="1">
    <location>
        <begin position="147"/>
        <end position="172"/>
    </location>
</feature>
<feature type="transmembrane region" description="Helical" evidence="1">
    <location>
        <begin position="12"/>
        <end position="32"/>
    </location>
</feature>
<feature type="transmembrane region" description="Helical" evidence="1">
    <location>
        <begin position="178"/>
        <end position="200"/>
    </location>
</feature>